<dbReference type="GO" id="GO:0047570">
    <property type="term" value="F:3-oxoadipate enol-lactonase activity"/>
    <property type="evidence" value="ECO:0007669"/>
    <property type="project" value="UniProtKB-EC"/>
</dbReference>
<gene>
    <name evidence="2" type="primary">catD_2</name>
    <name evidence="2" type="ORF">MFFC18_42070</name>
</gene>
<reference evidence="2 3" key="1">
    <citation type="submission" date="2019-08" db="EMBL/GenBank/DDBJ databases">
        <title>Deep-cultivation of Planctomycetes and their phenomic and genomic characterization uncovers novel biology.</title>
        <authorList>
            <person name="Wiegand S."/>
            <person name="Jogler M."/>
            <person name="Boedeker C."/>
            <person name="Pinto D."/>
            <person name="Vollmers J."/>
            <person name="Rivas-Marin E."/>
            <person name="Kohn T."/>
            <person name="Peeters S.H."/>
            <person name="Heuer A."/>
            <person name="Rast P."/>
            <person name="Oberbeckmann S."/>
            <person name="Bunk B."/>
            <person name="Jeske O."/>
            <person name="Meyerdierks A."/>
            <person name="Storesund J.E."/>
            <person name="Kallscheuer N."/>
            <person name="Luecker S."/>
            <person name="Lage O.M."/>
            <person name="Pohl T."/>
            <person name="Merkel B.J."/>
            <person name="Hornburger P."/>
            <person name="Mueller R.-W."/>
            <person name="Bruemmer F."/>
            <person name="Labrenz M."/>
            <person name="Spormann A.M."/>
            <person name="Op den Camp H."/>
            <person name="Overmann J."/>
            <person name="Amann R."/>
            <person name="Jetten M.S.M."/>
            <person name="Mascher T."/>
            <person name="Medema M.H."/>
            <person name="Devos D.P."/>
            <person name="Kaster A.-K."/>
            <person name="Ovreas L."/>
            <person name="Rohde M."/>
            <person name="Galperin M.Y."/>
            <person name="Jogler C."/>
        </authorList>
    </citation>
    <scope>NUCLEOTIDE SEQUENCE [LARGE SCALE GENOMIC DNA]</scope>
    <source>
        <strain evidence="2 3">FC18</strain>
    </source>
</reference>
<dbReference type="Gene3D" id="3.40.50.1820">
    <property type="entry name" value="alpha/beta hydrolase"/>
    <property type="match status" value="1"/>
</dbReference>
<dbReference type="InterPro" id="IPR000073">
    <property type="entry name" value="AB_hydrolase_1"/>
</dbReference>
<dbReference type="RefSeq" id="WP_075083570.1">
    <property type="nucleotide sequence ID" value="NZ_CP042912.1"/>
</dbReference>
<dbReference type="STRING" id="980251.GCA_001642875_00783"/>
<sequence>MKSIHLDDGRKISFLHHVCEKENAPTIVFVHGFPLDHSMWAGQMPLREVASLIMPDLIGFGQSDQVSDGVSMQQLADDVAELLQQLGATKVIWCGLSMGGYVGWEFLKNHSEMLSGLVCCNTRATADDEKTARGRRVAAAQVVETGADPVAAAMREKLFSKSTLETKPEVVASVVDVIRSTAPATIAAAQLAMSKRSDFSELLPQIEVPVLVVAGEDDVITPANEMQVMAMEIPGSTFVELSEAGHMSPLERPEAFNHAVVHWIGQ</sequence>
<dbReference type="EMBL" id="CP042912">
    <property type="protein sequence ID" value="QEG24289.1"/>
    <property type="molecule type" value="Genomic_DNA"/>
</dbReference>
<evidence type="ECO:0000313" key="3">
    <source>
        <dbReference type="Proteomes" id="UP000322214"/>
    </source>
</evidence>
<dbReference type="EC" id="3.1.1.24" evidence="2"/>
<dbReference type="SUPFAM" id="SSF53474">
    <property type="entry name" value="alpha/beta-Hydrolases"/>
    <property type="match status" value="1"/>
</dbReference>
<dbReference type="PANTHER" id="PTHR43798">
    <property type="entry name" value="MONOACYLGLYCEROL LIPASE"/>
    <property type="match status" value="1"/>
</dbReference>
<protein>
    <submittedName>
        <fullName evidence="2">3-oxoadipate enol-lactonase 2</fullName>
        <ecNumber evidence="2">3.1.1.24</ecNumber>
    </submittedName>
</protein>
<dbReference type="InterPro" id="IPR050266">
    <property type="entry name" value="AB_hydrolase_sf"/>
</dbReference>
<keyword evidence="2" id="KW-0378">Hydrolase</keyword>
<dbReference type="AlphaFoldDB" id="A0A5B9PFG3"/>
<proteinExistence type="predicted"/>
<dbReference type="Proteomes" id="UP000322214">
    <property type="component" value="Chromosome"/>
</dbReference>
<keyword evidence="3" id="KW-1185">Reference proteome</keyword>
<dbReference type="InterPro" id="IPR029058">
    <property type="entry name" value="AB_hydrolase_fold"/>
</dbReference>
<dbReference type="Pfam" id="PF00561">
    <property type="entry name" value="Abhydrolase_1"/>
    <property type="match status" value="1"/>
</dbReference>
<evidence type="ECO:0000259" key="1">
    <source>
        <dbReference type="Pfam" id="PF00561"/>
    </source>
</evidence>
<dbReference type="PRINTS" id="PR00111">
    <property type="entry name" value="ABHYDROLASE"/>
</dbReference>
<name>A0A5B9PFG3_9BACT</name>
<evidence type="ECO:0000313" key="2">
    <source>
        <dbReference type="EMBL" id="QEG24289.1"/>
    </source>
</evidence>
<dbReference type="KEGG" id="mff:MFFC18_42070"/>
<accession>A0A5B9PFG3</accession>
<feature type="domain" description="AB hydrolase-1" evidence="1">
    <location>
        <begin position="25"/>
        <end position="253"/>
    </location>
</feature>
<organism evidence="2 3">
    <name type="scientific">Mariniblastus fucicola</name>
    <dbReference type="NCBI Taxonomy" id="980251"/>
    <lineage>
        <taxon>Bacteria</taxon>
        <taxon>Pseudomonadati</taxon>
        <taxon>Planctomycetota</taxon>
        <taxon>Planctomycetia</taxon>
        <taxon>Pirellulales</taxon>
        <taxon>Pirellulaceae</taxon>
        <taxon>Mariniblastus</taxon>
    </lineage>
</organism>